<keyword evidence="1" id="KW-0863">Zinc-finger</keyword>
<comment type="caution">
    <text evidence="4">The sequence shown here is derived from an EMBL/GenBank/DDBJ whole genome shotgun (WGS) entry which is preliminary data.</text>
</comment>
<proteinExistence type="predicted"/>
<organism evidence="4 5">
    <name type="scientific">Rhynchosporium graminicola</name>
    <dbReference type="NCBI Taxonomy" id="2792576"/>
    <lineage>
        <taxon>Eukaryota</taxon>
        <taxon>Fungi</taxon>
        <taxon>Dikarya</taxon>
        <taxon>Ascomycota</taxon>
        <taxon>Pezizomycotina</taxon>
        <taxon>Leotiomycetes</taxon>
        <taxon>Helotiales</taxon>
        <taxon>Ploettnerulaceae</taxon>
        <taxon>Rhynchosporium</taxon>
    </lineage>
</organism>
<sequence length="306" mass="34655">MSAFANTQTGSTFSVDQTGLVQDTERLLSPQLRIVPDGSPILVGQDGQNKCSICWGSYAESVESGNGCAGGGPRILSCSHVFGRDCIIDSMLAGNNNSCPICRKLFHLREAGKFFSQGIMDDLRAQIEFNAGIQDPVNNDLSLLAREAFHICLIPTYNFVELTMDVASRDPILTRKDIIIYGLGWIITQTVYVVAFAVWIPFVASICILIMLRYEIRRIPLYLRRLLSFFTRQQHITYYLGMLILVSVVNFEMFLRWAGPWPMLEIMFPPDSRVWYGYSWIIDQIFGVGMYVASWNDPQFDMPELQ</sequence>
<name>A0A1E1JZB6_9HELO</name>
<keyword evidence="2" id="KW-0472">Membrane</keyword>
<dbReference type="CDD" id="cd16448">
    <property type="entry name" value="RING-H2"/>
    <property type="match status" value="1"/>
</dbReference>
<dbReference type="PROSITE" id="PS50089">
    <property type="entry name" value="ZF_RING_2"/>
    <property type="match status" value="1"/>
</dbReference>
<dbReference type="EMBL" id="FJUW01000004">
    <property type="protein sequence ID" value="CZS91139.1"/>
    <property type="molecule type" value="Genomic_DNA"/>
</dbReference>
<keyword evidence="5" id="KW-1185">Reference proteome</keyword>
<dbReference type="STRING" id="914237.A0A1E1JZB6"/>
<gene>
    <name evidence="4" type="ORF">RCO7_01460</name>
</gene>
<dbReference type="SUPFAM" id="SSF57850">
    <property type="entry name" value="RING/U-box"/>
    <property type="match status" value="1"/>
</dbReference>
<dbReference type="InterPro" id="IPR001841">
    <property type="entry name" value="Znf_RING"/>
</dbReference>
<keyword evidence="2" id="KW-1133">Transmembrane helix</keyword>
<reference evidence="5" key="1">
    <citation type="submission" date="2016-03" db="EMBL/GenBank/DDBJ databases">
        <authorList>
            <person name="Ploux O."/>
        </authorList>
    </citation>
    <scope>NUCLEOTIDE SEQUENCE [LARGE SCALE GENOMIC DNA]</scope>
    <source>
        <strain evidence="5">UK7</strain>
    </source>
</reference>
<dbReference type="Gene3D" id="3.30.40.10">
    <property type="entry name" value="Zinc/RING finger domain, C3HC4 (zinc finger)"/>
    <property type="match status" value="1"/>
</dbReference>
<feature type="transmembrane region" description="Helical" evidence="2">
    <location>
        <begin position="235"/>
        <end position="255"/>
    </location>
</feature>
<feature type="transmembrane region" description="Helical" evidence="2">
    <location>
        <begin position="191"/>
        <end position="214"/>
    </location>
</feature>
<evidence type="ECO:0000313" key="5">
    <source>
        <dbReference type="Proteomes" id="UP000178129"/>
    </source>
</evidence>
<protein>
    <recommendedName>
        <fullName evidence="3">RING-type domain-containing protein</fullName>
    </recommendedName>
</protein>
<keyword evidence="1" id="KW-0479">Metal-binding</keyword>
<dbReference type="GO" id="GO:0008270">
    <property type="term" value="F:zinc ion binding"/>
    <property type="evidence" value="ECO:0007669"/>
    <property type="project" value="UniProtKB-KW"/>
</dbReference>
<evidence type="ECO:0000256" key="1">
    <source>
        <dbReference type="PROSITE-ProRule" id="PRU00175"/>
    </source>
</evidence>
<evidence type="ECO:0000313" key="4">
    <source>
        <dbReference type="EMBL" id="CZS91139.1"/>
    </source>
</evidence>
<evidence type="ECO:0000256" key="2">
    <source>
        <dbReference type="SAM" id="Phobius"/>
    </source>
</evidence>
<dbReference type="SMART" id="SM00184">
    <property type="entry name" value="RING"/>
    <property type="match status" value="1"/>
</dbReference>
<dbReference type="AlphaFoldDB" id="A0A1E1JZB6"/>
<dbReference type="Pfam" id="PF13639">
    <property type="entry name" value="zf-RING_2"/>
    <property type="match status" value="1"/>
</dbReference>
<dbReference type="InParanoid" id="A0A1E1JZB6"/>
<feature type="transmembrane region" description="Helical" evidence="2">
    <location>
        <begin position="275"/>
        <end position="293"/>
    </location>
</feature>
<feature type="domain" description="RING-type" evidence="3">
    <location>
        <begin position="51"/>
        <end position="103"/>
    </location>
</feature>
<dbReference type="Proteomes" id="UP000178129">
    <property type="component" value="Unassembled WGS sequence"/>
</dbReference>
<dbReference type="InterPro" id="IPR013083">
    <property type="entry name" value="Znf_RING/FYVE/PHD"/>
</dbReference>
<keyword evidence="2" id="KW-0812">Transmembrane</keyword>
<evidence type="ECO:0000259" key="3">
    <source>
        <dbReference type="PROSITE" id="PS50089"/>
    </source>
</evidence>
<keyword evidence="1" id="KW-0862">Zinc</keyword>
<accession>A0A1E1JZB6</accession>